<dbReference type="OrthoDB" id="3997736at2759"/>
<name>A0A875RWM8_EENNA</name>
<dbReference type="KEGG" id="bnn:FOA43_003786"/>
<dbReference type="EMBL" id="CP064815">
    <property type="protein sequence ID" value="QPG76397.1"/>
    <property type="molecule type" value="Genomic_DNA"/>
</dbReference>
<protein>
    <submittedName>
        <fullName evidence="2">Uncharacterized protein</fullName>
    </submittedName>
</protein>
<evidence type="ECO:0000313" key="3">
    <source>
        <dbReference type="Proteomes" id="UP000662931"/>
    </source>
</evidence>
<dbReference type="Proteomes" id="UP000662931">
    <property type="component" value="Chromosome 4"/>
</dbReference>
<gene>
    <name evidence="2" type="ORF">FOA43_003786</name>
</gene>
<dbReference type="AlphaFoldDB" id="A0A875RWM8"/>
<keyword evidence="3" id="KW-1185">Reference proteome</keyword>
<accession>A0A875RWM8</accession>
<dbReference type="RefSeq" id="XP_038779962.1">
    <property type="nucleotide sequence ID" value="XM_038924034.1"/>
</dbReference>
<organism evidence="2 3">
    <name type="scientific">Eeniella nana</name>
    <name type="common">Yeast</name>
    <name type="synonym">Brettanomyces nanus</name>
    <dbReference type="NCBI Taxonomy" id="13502"/>
    <lineage>
        <taxon>Eukaryota</taxon>
        <taxon>Fungi</taxon>
        <taxon>Dikarya</taxon>
        <taxon>Ascomycota</taxon>
        <taxon>Saccharomycotina</taxon>
        <taxon>Pichiomycetes</taxon>
        <taxon>Pichiales</taxon>
        <taxon>Pichiaceae</taxon>
        <taxon>Brettanomyces</taxon>
    </lineage>
</organism>
<sequence length="150" mass="17511">MKQIGSPSVISVASHFSIIDLFRNKQTRYASLALLIGFLLAYCTFLFQLYQSENDLVLTKRQKDTSLEEKDMSQTVMAVHIGLLRRQLIDEGINPIPTQQALKFSRHFLTLKNKGFFDDNLHRYVDHKSLLYRLIPLHSDYDPSRIFKYD</sequence>
<keyword evidence="1" id="KW-1133">Transmembrane helix</keyword>
<dbReference type="GeneID" id="62197186"/>
<proteinExistence type="predicted"/>
<reference evidence="2" key="1">
    <citation type="submission" date="2020-10" db="EMBL/GenBank/DDBJ databases">
        <authorList>
            <person name="Roach M.J.R."/>
        </authorList>
    </citation>
    <scope>NUCLEOTIDE SEQUENCE</scope>
    <source>
        <strain evidence="2">CBS 1945</strain>
    </source>
</reference>
<keyword evidence="1" id="KW-0472">Membrane</keyword>
<evidence type="ECO:0000313" key="2">
    <source>
        <dbReference type="EMBL" id="QPG76397.1"/>
    </source>
</evidence>
<feature type="transmembrane region" description="Helical" evidence="1">
    <location>
        <begin position="29"/>
        <end position="50"/>
    </location>
</feature>
<keyword evidence="1" id="KW-0812">Transmembrane</keyword>
<evidence type="ECO:0000256" key="1">
    <source>
        <dbReference type="SAM" id="Phobius"/>
    </source>
</evidence>